<dbReference type="GO" id="GO:0032993">
    <property type="term" value="C:protein-DNA complex"/>
    <property type="evidence" value="ECO:0007669"/>
    <property type="project" value="TreeGrafter"/>
</dbReference>
<dbReference type="InterPro" id="IPR039420">
    <property type="entry name" value="WalR-like"/>
</dbReference>
<evidence type="ECO:0000256" key="3">
    <source>
        <dbReference type="ARBA" id="ARBA00023015"/>
    </source>
</evidence>
<evidence type="ECO:0000256" key="5">
    <source>
        <dbReference type="ARBA" id="ARBA00023163"/>
    </source>
</evidence>
<reference evidence="10 11" key="1">
    <citation type="submission" date="2019-01" db="EMBL/GenBank/DDBJ databases">
        <title>Weissella sp. nov., a novel lactic acid bacterium isolated from animal feces.</title>
        <authorList>
            <person name="Wang L.-T."/>
        </authorList>
    </citation>
    <scope>NUCLEOTIDE SEQUENCE [LARGE SCALE GENOMIC DNA]</scope>
    <source>
        <strain evidence="10 11">8H-2</strain>
    </source>
</reference>
<evidence type="ECO:0000256" key="1">
    <source>
        <dbReference type="ARBA" id="ARBA00022553"/>
    </source>
</evidence>
<dbReference type="InterPro" id="IPR001867">
    <property type="entry name" value="OmpR/PhoB-type_DNA-bd"/>
</dbReference>
<evidence type="ECO:0000256" key="2">
    <source>
        <dbReference type="ARBA" id="ARBA00023012"/>
    </source>
</evidence>
<evidence type="ECO:0000259" key="8">
    <source>
        <dbReference type="PROSITE" id="PS50110"/>
    </source>
</evidence>
<feature type="domain" description="Response regulatory" evidence="8">
    <location>
        <begin position="3"/>
        <end position="115"/>
    </location>
</feature>
<evidence type="ECO:0000313" key="11">
    <source>
        <dbReference type="Proteomes" id="UP000371977"/>
    </source>
</evidence>
<gene>
    <name evidence="10" type="ORF">ESZ50_07295</name>
</gene>
<dbReference type="InterPro" id="IPR011006">
    <property type="entry name" value="CheY-like_superfamily"/>
</dbReference>
<evidence type="ECO:0000256" key="7">
    <source>
        <dbReference type="PROSITE-ProRule" id="PRU01091"/>
    </source>
</evidence>
<dbReference type="Pfam" id="PF00486">
    <property type="entry name" value="Trans_reg_C"/>
    <property type="match status" value="1"/>
</dbReference>
<dbReference type="RefSeq" id="WP_148622905.1">
    <property type="nucleotide sequence ID" value="NZ_SDGZ01000015.1"/>
</dbReference>
<keyword evidence="4 7" id="KW-0238">DNA-binding</keyword>
<feature type="domain" description="OmpR/PhoB-type" evidence="9">
    <location>
        <begin position="116"/>
        <end position="219"/>
    </location>
</feature>
<dbReference type="Gene3D" id="1.10.10.10">
    <property type="entry name" value="Winged helix-like DNA-binding domain superfamily/Winged helix DNA-binding domain"/>
    <property type="match status" value="1"/>
</dbReference>
<feature type="DNA-binding region" description="OmpR/PhoB-type" evidence="7">
    <location>
        <begin position="116"/>
        <end position="219"/>
    </location>
</feature>
<dbReference type="GO" id="GO:0000976">
    <property type="term" value="F:transcription cis-regulatory region binding"/>
    <property type="evidence" value="ECO:0007669"/>
    <property type="project" value="TreeGrafter"/>
</dbReference>
<dbReference type="Proteomes" id="UP000371977">
    <property type="component" value="Unassembled WGS sequence"/>
</dbReference>
<dbReference type="AlphaFoldDB" id="A0A6C2C632"/>
<keyword evidence="5" id="KW-0804">Transcription</keyword>
<protein>
    <submittedName>
        <fullName evidence="10">Response regulator transcription factor</fullName>
    </submittedName>
</protein>
<dbReference type="InterPro" id="IPR036388">
    <property type="entry name" value="WH-like_DNA-bd_sf"/>
</dbReference>
<dbReference type="Gene3D" id="3.40.50.2300">
    <property type="match status" value="1"/>
</dbReference>
<keyword evidence="2" id="KW-0902">Two-component regulatory system</keyword>
<keyword evidence="3" id="KW-0805">Transcription regulation</keyword>
<sequence length="219" mass="24793">MLKIFIVEDDPTIVKTLKLALRDDFSVHSVNNFNAVRQEIAENKADLVLMDIHLPFFSGFHWTNELRKNSQIPIIFISSTSDEMNQITAMNQGADDFITKPFSIELLKAKISALLRRSYNFAGSEKLTFGTYELSDNTLSNDTSSVELTTSENKLLSLLFRANGTTVAKELLLEALWDNDEFLDINTLNVKMTRLRKKLAPLDFDSHIVTKRGVGYALI</sequence>
<name>A0A6C2C632_9LACO</name>
<dbReference type="PROSITE" id="PS51755">
    <property type="entry name" value="OMPR_PHOB"/>
    <property type="match status" value="1"/>
</dbReference>
<proteinExistence type="predicted"/>
<dbReference type="PANTHER" id="PTHR48111">
    <property type="entry name" value="REGULATOR OF RPOS"/>
    <property type="match status" value="1"/>
</dbReference>
<dbReference type="InterPro" id="IPR001789">
    <property type="entry name" value="Sig_transdc_resp-reg_receiver"/>
</dbReference>
<evidence type="ECO:0000256" key="4">
    <source>
        <dbReference type="ARBA" id="ARBA00023125"/>
    </source>
</evidence>
<keyword evidence="1 6" id="KW-0597">Phosphoprotein</keyword>
<dbReference type="EMBL" id="SDGZ01000015">
    <property type="protein sequence ID" value="TYC49043.1"/>
    <property type="molecule type" value="Genomic_DNA"/>
</dbReference>
<dbReference type="GO" id="GO:0000156">
    <property type="term" value="F:phosphorelay response regulator activity"/>
    <property type="evidence" value="ECO:0007669"/>
    <property type="project" value="TreeGrafter"/>
</dbReference>
<dbReference type="SMART" id="SM00448">
    <property type="entry name" value="REC"/>
    <property type="match status" value="1"/>
</dbReference>
<evidence type="ECO:0000259" key="9">
    <source>
        <dbReference type="PROSITE" id="PS51755"/>
    </source>
</evidence>
<dbReference type="CDD" id="cd00383">
    <property type="entry name" value="trans_reg_C"/>
    <property type="match status" value="1"/>
</dbReference>
<dbReference type="PROSITE" id="PS50110">
    <property type="entry name" value="RESPONSE_REGULATORY"/>
    <property type="match status" value="1"/>
</dbReference>
<evidence type="ECO:0000256" key="6">
    <source>
        <dbReference type="PROSITE-ProRule" id="PRU00169"/>
    </source>
</evidence>
<evidence type="ECO:0000313" key="10">
    <source>
        <dbReference type="EMBL" id="TYC49043.1"/>
    </source>
</evidence>
<comment type="caution">
    <text evidence="10">The sequence shown here is derived from an EMBL/GenBank/DDBJ whole genome shotgun (WGS) entry which is preliminary data.</text>
</comment>
<dbReference type="GO" id="GO:0006355">
    <property type="term" value="P:regulation of DNA-templated transcription"/>
    <property type="evidence" value="ECO:0007669"/>
    <property type="project" value="InterPro"/>
</dbReference>
<feature type="modified residue" description="4-aspartylphosphate" evidence="6">
    <location>
        <position position="51"/>
    </location>
</feature>
<dbReference type="Pfam" id="PF00072">
    <property type="entry name" value="Response_reg"/>
    <property type="match status" value="1"/>
</dbReference>
<keyword evidence="11" id="KW-1185">Reference proteome</keyword>
<accession>A0A6C2C632</accession>
<organism evidence="10 11">
    <name type="scientific">Weissella muntiaci</name>
    <dbReference type="NCBI Taxonomy" id="2508881"/>
    <lineage>
        <taxon>Bacteria</taxon>
        <taxon>Bacillati</taxon>
        <taxon>Bacillota</taxon>
        <taxon>Bacilli</taxon>
        <taxon>Lactobacillales</taxon>
        <taxon>Lactobacillaceae</taxon>
        <taxon>Weissella</taxon>
    </lineage>
</organism>
<dbReference type="SUPFAM" id="SSF46894">
    <property type="entry name" value="C-terminal effector domain of the bipartite response regulators"/>
    <property type="match status" value="1"/>
</dbReference>
<dbReference type="SMART" id="SM00862">
    <property type="entry name" value="Trans_reg_C"/>
    <property type="match status" value="1"/>
</dbReference>
<dbReference type="InterPro" id="IPR016032">
    <property type="entry name" value="Sig_transdc_resp-reg_C-effctor"/>
</dbReference>
<dbReference type="OrthoDB" id="9790442at2"/>
<dbReference type="GO" id="GO:0005829">
    <property type="term" value="C:cytosol"/>
    <property type="evidence" value="ECO:0007669"/>
    <property type="project" value="TreeGrafter"/>
</dbReference>
<dbReference type="PANTHER" id="PTHR48111:SF43">
    <property type="entry name" value="STAGE 0 SPORULATION PROTEIN A HOMOLOG"/>
    <property type="match status" value="1"/>
</dbReference>
<dbReference type="SUPFAM" id="SSF52172">
    <property type="entry name" value="CheY-like"/>
    <property type="match status" value="1"/>
</dbReference>